<dbReference type="SUPFAM" id="SSF56731">
    <property type="entry name" value="DNA primase core"/>
    <property type="match status" value="1"/>
</dbReference>
<dbReference type="SUPFAM" id="SSF53098">
    <property type="entry name" value="Ribonuclease H-like"/>
    <property type="match status" value="1"/>
</dbReference>
<dbReference type="InterPro" id="IPR001098">
    <property type="entry name" value="DNA-dir_DNA_pol_A_palm_dom"/>
</dbReference>
<protein>
    <submittedName>
        <fullName evidence="4">DNA polymerase I</fullName>
    </submittedName>
</protein>
<dbReference type="Pfam" id="PF13481">
    <property type="entry name" value="AAA_25"/>
    <property type="match status" value="1"/>
</dbReference>
<gene>
    <name evidence="4" type="ORF">BaOVIS_011840</name>
</gene>
<feature type="compositionally biased region" description="Basic and acidic residues" evidence="1">
    <location>
        <begin position="879"/>
        <end position="888"/>
    </location>
</feature>
<dbReference type="Gene3D" id="3.30.420.10">
    <property type="entry name" value="Ribonuclease H-like superfamily/Ribonuclease H"/>
    <property type="match status" value="1"/>
</dbReference>
<dbReference type="Gene3D" id="1.10.150.20">
    <property type="entry name" value="5' to 3' exonuclease, C-terminal subdomain"/>
    <property type="match status" value="1"/>
</dbReference>
<dbReference type="CDD" id="cd08639">
    <property type="entry name" value="DNA_pol_A_Aquificae_like"/>
    <property type="match status" value="1"/>
</dbReference>
<dbReference type="CDD" id="cd06142">
    <property type="entry name" value="RNaseD_exo"/>
    <property type="match status" value="1"/>
</dbReference>
<dbReference type="Pfam" id="PF00476">
    <property type="entry name" value="DNA_pol_A"/>
    <property type="match status" value="1"/>
</dbReference>
<dbReference type="InterPro" id="IPR012337">
    <property type="entry name" value="RNaseH-like_sf"/>
</dbReference>
<dbReference type="OrthoDB" id="275278at2759"/>
<dbReference type="GO" id="GO:0003697">
    <property type="term" value="F:single-stranded DNA binding"/>
    <property type="evidence" value="ECO:0007669"/>
    <property type="project" value="InterPro"/>
</dbReference>
<keyword evidence="5" id="KW-1185">Reference proteome</keyword>
<dbReference type="PANTHER" id="PTHR12873">
    <property type="entry name" value="T7-LIKE MITOCHONDRIAL DNA HELICASE"/>
    <property type="match status" value="1"/>
</dbReference>
<dbReference type="InterPro" id="IPR002298">
    <property type="entry name" value="DNA_polymerase_A"/>
</dbReference>
<comment type="caution">
    <text evidence="4">The sequence shown here is derived from an EMBL/GenBank/DDBJ whole genome shotgun (WGS) entry which is preliminary data.</text>
</comment>
<proteinExistence type="predicted"/>
<dbReference type="SMART" id="SM00474">
    <property type="entry name" value="35EXOc"/>
    <property type="match status" value="1"/>
</dbReference>
<organism evidence="4 5">
    <name type="scientific">Babesia ovis</name>
    <dbReference type="NCBI Taxonomy" id="5869"/>
    <lineage>
        <taxon>Eukaryota</taxon>
        <taxon>Sar</taxon>
        <taxon>Alveolata</taxon>
        <taxon>Apicomplexa</taxon>
        <taxon>Aconoidasida</taxon>
        <taxon>Piroplasmida</taxon>
        <taxon>Babesiidae</taxon>
        <taxon>Babesia</taxon>
    </lineage>
</organism>
<dbReference type="Gene3D" id="3.40.1360.10">
    <property type="match status" value="1"/>
</dbReference>
<feature type="domain" description="SF4 helicase" evidence="3">
    <location>
        <begin position="617"/>
        <end position="865"/>
    </location>
</feature>
<name>A0A9W5TAA1_BABOV</name>
<dbReference type="InterPro" id="IPR027417">
    <property type="entry name" value="P-loop_NTPase"/>
</dbReference>
<accession>A0A9W5TAA1</accession>
<dbReference type="InterPro" id="IPR034154">
    <property type="entry name" value="TOPRIM_DnaG/twinkle"/>
</dbReference>
<dbReference type="Proteomes" id="UP001057455">
    <property type="component" value="Unassembled WGS sequence"/>
</dbReference>
<dbReference type="PRINTS" id="PR00868">
    <property type="entry name" value="DNAPOLI"/>
</dbReference>
<dbReference type="SUPFAM" id="SSF52540">
    <property type="entry name" value="P-loop containing nucleoside triphosphate hydrolases"/>
    <property type="match status" value="1"/>
</dbReference>
<dbReference type="GO" id="GO:0003887">
    <property type="term" value="F:DNA-directed DNA polymerase activity"/>
    <property type="evidence" value="ECO:0007669"/>
    <property type="project" value="InterPro"/>
</dbReference>
<dbReference type="EMBL" id="BLIY01000007">
    <property type="protein sequence ID" value="GFE53780.1"/>
    <property type="molecule type" value="Genomic_DNA"/>
</dbReference>
<evidence type="ECO:0000313" key="5">
    <source>
        <dbReference type="Proteomes" id="UP001057455"/>
    </source>
</evidence>
<dbReference type="InterPro" id="IPR043502">
    <property type="entry name" value="DNA/RNA_pol_sf"/>
</dbReference>
<dbReference type="PANTHER" id="PTHR12873:SF0">
    <property type="entry name" value="TWINKLE MTDNA HELICASE"/>
    <property type="match status" value="1"/>
</dbReference>
<dbReference type="GO" id="GO:0043139">
    <property type="term" value="F:5'-3' DNA helicase activity"/>
    <property type="evidence" value="ECO:0007669"/>
    <property type="project" value="InterPro"/>
</dbReference>
<reference evidence="4" key="1">
    <citation type="submission" date="2019-12" db="EMBL/GenBank/DDBJ databases">
        <title>Genome sequence of Babesia ovis.</title>
        <authorList>
            <person name="Yamagishi J."/>
            <person name="Sevinc F."/>
            <person name="Xuan X."/>
        </authorList>
    </citation>
    <scope>NUCLEOTIDE SEQUENCE</scope>
    <source>
        <strain evidence="4">Selcuk</strain>
    </source>
</reference>
<dbReference type="SUPFAM" id="SSF56672">
    <property type="entry name" value="DNA/RNA polymerases"/>
    <property type="match status" value="1"/>
</dbReference>
<dbReference type="CDD" id="cd01122">
    <property type="entry name" value="Twinkle_C"/>
    <property type="match status" value="1"/>
</dbReference>
<feature type="region of interest" description="Disordered" evidence="1">
    <location>
        <begin position="871"/>
        <end position="900"/>
    </location>
</feature>
<dbReference type="CDD" id="cd01029">
    <property type="entry name" value="TOPRIM_primases"/>
    <property type="match status" value="1"/>
</dbReference>
<dbReference type="SMART" id="SM00482">
    <property type="entry name" value="POLAc"/>
    <property type="match status" value="1"/>
</dbReference>
<feature type="region of interest" description="Disordered" evidence="1">
    <location>
        <begin position="972"/>
        <end position="1011"/>
    </location>
</feature>
<evidence type="ECO:0000313" key="4">
    <source>
        <dbReference type="EMBL" id="GFE53780.1"/>
    </source>
</evidence>
<evidence type="ECO:0000256" key="1">
    <source>
        <dbReference type="SAM" id="MobiDB-lite"/>
    </source>
</evidence>
<dbReference type="Gene3D" id="1.20.1060.10">
    <property type="entry name" value="Taq DNA Polymerase, Chain T, domain 4"/>
    <property type="match status" value="1"/>
</dbReference>
<dbReference type="GO" id="GO:0008408">
    <property type="term" value="F:3'-5' exonuclease activity"/>
    <property type="evidence" value="ECO:0007669"/>
    <property type="project" value="InterPro"/>
</dbReference>
<dbReference type="Gene3D" id="3.30.70.370">
    <property type="match status" value="1"/>
</dbReference>
<evidence type="ECO:0000259" key="3">
    <source>
        <dbReference type="PROSITE" id="PS51199"/>
    </source>
</evidence>
<evidence type="ECO:0000259" key="2">
    <source>
        <dbReference type="PROSITE" id="PS50880"/>
    </source>
</evidence>
<dbReference type="Pfam" id="PF01612">
    <property type="entry name" value="DNA_pol_A_exo1"/>
    <property type="match status" value="1"/>
</dbReference>
<dbReference type="InterPro" id="IPR036397">
    <property type="entry name" value="RNaseH_sf"/>
</dbReference>
<dbReference type="InterPro" id="IPR027032">
    <property type="entry name" value="Twinkle-like"/>
</dbReference>
<dbReference type="PROSITE" id="PS51199">
    <property type="entry name" value="SF4_HELICASE"/>
    <property type="match status" value="1"/>
</dbReference>
<dbReference type="InterPro" id="IPR006171">
    <property type="entry name" value="TOPRIM_dom"/>
</dbReference>
<dbReference type="PROSITE" id="PS50880">
    <property type="entry name" value="TOPRIM"/>
    <property type="match status" value="1"/>
</dbReference>
<sequence>MESHSESGDLPDLDTVRIEPSSYQGDTLGYADFTPRRSRVVSLVIQLSCIAVTLSCVSGIGVHNASYRFHRGHDWSDRGTSSVLVSNNSCYPSVSAVGNATDIPTMRGIPSLFNRGSYTRKDRICAWLSDAGSWIKCILSNPTTASSAPINHHGGLAFITGQSDGSSFRNCNTTGTKLLDIDTPKHQTNALPHSEGLDVLPFGDGARNPGIFAYGDEFSGRTSAYTPYDSGSYRSPVMETIPGSPDYTTFVSHHYRISTGDIVDYLRRKRIDYIESPIKLTLKFCPFCPPHKYKADNLYKHEIFKNSGNSYCHRCGYKGSLYDFKAAMGDLPGGMIEEAMNPSFNGNPFSFPMKPEPPVTMANITQYETNLFHVEKYKPVLDYLTETRGITVETLKRYRVGAGEFSFNYGNGKGDTELCVVFPWLMGHSTEGNCQLQVNRIKVRSIQDKSRMKLVPRGGSWGMFGEHLLASELEKSNGEPKSIVLTEGEFDAMIVNQTTGRIAISLPNGSNSLPVALLPRLEKLDHIYLWMDFDAAGQNGVDHFASKLGIQRTRVVRDIFERPSGSNITRVPKDANEVFLSGLNVSSYVDSATPMSHSQILNFNDIRQNVFEELSNPNATSGIASVTMPGLSQLLKGHRRGELSVWTGATGSGKTTILSQLSLDYCMQGVSTLWGSFEINNVRLAKTMLRQFSGRNLETSLEDFNYYADKFAELPLRFMKFHGSTSIDQVIDAMDYAVYVHDVRHIIIDNLQFMLSGQNSRVGEIWEIQNKAIEKFRRFATHKNVHVSLVVHPRKEADGTPLGMSSVFGSVKSTQEADNVLILQSVVGENRSIDVKKNRFAGNLGRVTFRFDPLSLTAEELKVSEFVLDSAPPAETDGNESKAFDKLRPPAPKKSTSASRVSFDIPDKTLAFSSAPIPFVSSQLVGTSASQSVRPMSTYRLNSVMDEERNQSGFVHDSDLEENVAQDGFALGENASSSHDKPCTPDDVTTSTSASPKGRCKSKKAEDPEYDEHITMRGVTVTRGSSIKEYREFIKINGLSDLIKTAGKGVVKTEIYDKIKSHVPPSSVVKNIDVTSNGTTAPAKNHHDFGVSTLAPLLTLKEMDISIIDDLEDFRARVLRRTGQNAMMNVNSPASVGSVKLPVHVLSDGNDQLLSKGLIYVKDSDLLHRLAPLFEHTKLCTLDIETTGLSHRDDKIRLLQISTPDQPSVVIDVFKVPVSTLKNCSWLTSLLTSDAIKVLHNGKFDINFLSHNGLKVKGPIFDTMIAAKLLSATRFNWSCKLGHVAERYLNIGLDKSQQFSDWTLEPLFEEQVIYASRDTAVLLPLYFILQEKLKSERLDTIAAIENKCVLAVCQMEQNGIKVDRDKLESLQRDLDKENSEAMMRLGEAMGVSDNPNFNYNSQRQVLLALQQQKVMDKTRRGLIQDTSERTLARNTYHPSIQALREYRKTNKAVTAFTEKIPNHIDPNTGRIYPNINQIGAESGRFSCDNPNLQQIPRDRRFRECFVADTGHKLVIADFSQIELRIAADIAEDRRMIDAYNKGEDLHSLTASLVKGKPISEVTKEERQLAKAVNFGLIFGMSLAGFRNYAESCYGVQLSVSSAREIYDSFFRSYSGITSWHERMKTVKPMSVRTLSNRLSIFDQFSFTRSLNYPVQGTSADITKEAMALLVDRVEDFGGRMILCIHDEIILEVPEAHAEKALSVLIDTMETAGNKFLRYVPCKAMGSIGDSWAEK</sequence>
<dbReference type="InterPro" id="IPR002562">
    <property type="entry name" value="3'-5'_exonuclease_dom"/>
</dbReference>
<dbReference type="GO" id="GO:0006261">
    <property type="term" value="P:DNA-templated DNA replication"/>
    <property type="evidence" value="ECO:0007669"/>
    <property type="project" value="InterPro"/>
</dbReference>
<dbReference type="GO" id="GO:0005524">
    <property type="term" value="F:ATP binding"/>
    <property type="evidence" value="ECO:0007669"/>
    <property type="project" value="InterPro"/>
</dbReference>
<feature type="domain" description="Toprim" evidence="2">
    <location>
        <begin position="481"/>
        <end position="560"/>
    </location>
</feature>
<dbReference type="Gene3D" id="3.40.50.300">
    <property type="entry name" value="P-loop containing nucleotide triphosphate hydrolases"/>
    <property type="match status" value="1"/>
</dbReference>
<dbReference type="InterPro" id="IPR007694">
    <property type="entry name" value="DNA_helicase_DnaB-like_C"/>
</dbReference>